<dbReference type="Pfam" id="PF03073">
    <property type="entry name" value="TspO_MBR"/>
    <property type="match status" value="1"/>
</dbReference>
<dbReference type="InterPro" id="IPR038330">
    <property type="entry name" value="TspO/MBR-related_sf"/>
</dbReference>
<dbReference type="GO" id="GO:0016020">
    <property type="term" value="C:membrane"/>
    <property type="evidence" value="ECO:0007669"/>
    <property type="project" value="UniProtKB-SubCell"/>
</dbReference>
<feature type="transmembrane region" description="Helical" evidence="6">
    <location>
        <begin position="6"/>
        <end position="24"/>
    </location>
</feature>
<evidence type="ECO:0000256" key="5">
    <source>
        <dbReference type="ARBA" id="ARBA00023136"/>
    </source>
</evidence>
<dbReference type="EMBL" id="JAHHIF010000014">
    <property type="protein sequence ID" value="MBW4545325.1"/>
    <property type="molecule type" value="Genomic_DNA"/>
</dbReference>
<evidence type="ECO:0000256" key="3">
    <source>
        <dbReference type="ARBA" id="ARBA00022692"/>
    </source>
</evidence>
<accession>A0A951U9X4</accession>
<gene>
    <name evidence="7" type="ORF">KME25_12890</name>
</gene>
<dbReference type="PANTHER" id="PTHR10057">
    <property type="entry name" value="PERIPHERAL-TYPE BENZODIAZEPINE RECEPTOR"/>
    <property type="match status" value="1"/>
</dbReference>
<feature type="transmembrane region" description="Helical" evidence="6">
    <location>
        <begin position="45"/>
        <end position="63"/>
    </location>
</feature>
<reference evidence="7" key="2">
    <citation type="journal article" date="2022" name="Microbiol. Resour. Announc.">
        <title>Metagenome Sequencing to Explore Phylogenomics of Terrestrial Cyanobacteria.</title>
        <authorList>
            <person name="Ward R.D."/>
            <person name="Stajich J.E."/>
            <person name="Johansen J.R."/>
            <person name="Huntemann M."/>
            <person name="Clum A."/>
            <person name="Foster B."/>
            <person name="Foster B."/>
            <person name="Roux S."/>
            <person name="Palaniappan K."/>
            <person name="Varghese N."/>
            <person name="Mukherjee S."/>
            <person name="Reddy T.B.K."/>
            <person name="Daum C."/>
            <person name="Copeland A."/>
            <person name="Chen I.A."/>
            <person name="Ivanova N.N."/>
            <person name="Kyrpides N.C."/>
            <person name="Shapiro N."/>
            <person name="Eloe-Fadrosh E.A."/>
            <person name="Pietrasiak N."/>
        </authorList>
    </citation>
    <scope>NUCLEOTIDE SEQUENCE</scope>
    <source>
        <strain evidence="7">CPER-KK1</strain>
    </source>
</reference>
<dbReference type="Proteomes" id="UP000753908">
    <property type="component" value="Unassembled WGS sequence"/>
</dbReference>
<keyword evidence="4 6" id="KW-1133">Transmembrane helix</keyword>
<proteinExistence type="inferred from homology"/>
<evidence type="ECO:0000256" key="6">
    <source>
        <dbReference type="SAM" id="Phobius"/>
    </source>
</evidence>
<dbReference type="PIRSF" id="PIRSF005859">
    <property type="entry name" value="PBR"/>
    <property type="match status" value="1"/>
</dbReference>
<dbReference type="AlphaFoldDB" id="A0A951U9X4"/>
<dbReference type="GO" id="GO:0033013">
    <property type="term" value="P:tetrapyrrole metabolic process"/>
    <property type="evidence" value="ECO:0007669"/>
    <property type="project" value="UniProtKB-ARBA"/>
</dbReference>
<name>A0A951U9X4_9CYAN</name>
<evidence type="ECO:0000313" key="8">
    <source>
        <dbReference type="Proteomes" id="UP000753908"/>
    </source>
</evidence>
<keyword evidence="5 6" id="KW-0472">Membrane</keyword>
<comment type="caution">
    <text evidence="7">The sequence shown here is derived from an EMBL/GenBank/DDBJ whole genome shotgun (WGS) entry which is preliminary data.</text>
</comment>
<reference evidence="7" key="1">
    <citation type="submission" date="2021-05" db="EMBL/GenBank/DDBJ databases">
        <authorList>
            <person name="Pietrasiak N."/>
            <person name="Ward R."/>
            <person name="Stajich J.E."/>
            <person name="Kurbessoian T."/>
        </authorList>
    </citation>
    <scope>NUCLEOTIDE SEQUENCE</scope>
    <source>
        <strain evidence="7">CPER-KK1</strain>
    </source>
</reference>
<sequence>MIKSWVVIATVTFVVALGSFLIRPRRDIKWAKRLDRPNWLFFEPAIPFIWTIIFACGALSAILVWESDPGSLNTWLFMGVYLLIEVVTVAYIPVTLRTKSLTAGTILGGLGAILGILLTLAVSPISGTAALLLLPYVLWSPIGTYTTREMIDLNPDAA</sequence>
<dbReference type="Gene3D" id="1.20.1260.100">
    <property type="entry name" value="TspO/MBR protein"/>
    <property type="match status" value="1"/>
</dbReference>
<evidence type="ECO:0000256" key="4">
    <source>
        <dbReference type="ARBA" id="ARBA00022989"/>
    </source>
</evidence>
<protein>
    <submittedName>
        <fullName evidence="7">TspO/MBR family protein</fullName>
    </submittedName>
</protein>
<evidence type="ECO:0000313" key="7">
    <source>
        <dbReference type="EMBL" id="MBW4545325.1"/>
    </source>
</evidence>
<keyword evidence="3 6" id="KW-0812">Transmembrane</keyword>
<feature type="transmembrane region" description="Helical" evidence="6">
    <location>
        <begin position="106"/>
        <end position="139"/>
    </location>
</feature>
<evidence type="ECO:0000256" key="2">
    <source>
        <dbReference type="ARBA" id="ARBA00007524"/>
    </source>
</evidence>
<organism evidence="7 8">
    <name type="scientific">Symplocastrum torsivum CPER-KK1</name>
    <dbReference type="NCBI Taxonomy" id="450513"/>
    <lineage>
        <taxon>Bacteria</taxon>
        <taxon>Bacillati</taxon>
        <taxon>Cyanobacteriota</taxon>
        <taxon>Cyanophyceae</taxon>
        <taxon>Oscillatoriophycideae</taxon>
        <taxon>Oscillatoriales</taxon>
        <taxon>Microcoleaceae</taxon>
        <taxon>Symplocastrum</taxon>
    </lineage>
</organism>
<evidence type="ECO:0000256" key="1">
    <source>
        <dbReference type="ARBA" id="ARBA00004141"/>
    </source>
</evidence>
<dbReference type="CDD" id="cd15904">
    <property type="entry name" value="TSPO_MBR"/>
    <property type="match status" value="1"/>
</dbReference>
<comment type="subcellular location">
    <subcellularLocation>
        <location evidence="1">Membrane</location>
        <topology evidence="1">Multi-pass membrane protein</topology>
    </subcellularLocation>
</comment>
<feature type="transmembrane region" description="Helical" evidence="6">
    <location>
        <begin position="75"/>
        <end position="94"/>
    </location>
</feature>
<dbReference type="InterPro" id="IPR004307">
    <property type="entry name" value="TspO_MBR"/>
</dbReference>
<dbReference type="PANTHER" id="PTHR10057:SF0">
    <property type="entry name" value="TRANSLOCATOR PROTEIN"/>
    <property type="match status" value="1"/>
</dbReference>
<comment type="similarity">
    <text evidence="2">Belongs to the TspO/BZRP family.</text>
</comment>